<dbReference type="GO" id="GO:0008270">
    <property type="term" value="F:zinc ion binding"/>
    <property type="evidence" value="ECO:0007669"/>
    <property type="project" value="UniProtKB-KW"/>
</dbReference>
<protein>
    <submittedName>
        <fullName evidence="9">Zinc finger family protein</fullName>
    </submittedName>
</protein>
<dbReference type="SMART" id="SM00355">
    <property type="entry name" value="ZnF_C2H2"/>
    <property type="match status" value="3"/>
</dbReference>
<dbReference type="Pfam" id="PF22992">
    <property type="entry name" value="C2CH-4th_BIRD-IDD"/>
    <property type="match status" value="1"/>
</dbReference>
<dbReference type="STRING" id="29655.A0A0K9Q5I0"/>
<dbReference type="Proteomes" id="UP000036987">
    <property type="component" value="Unassembled WGS sequence"/>
</dbReference>
<keyword evidence="4" id="KW-0862">Zinc</keyword>
<dbReference type="FunFam" id="3.30.160.60:FF:000449">
    <property type="entry name" value="Zinc finger protein MAGPIE"/>
    <property type="match status" value="1"/>
</dbReference>
<reference evidence="10" key="1">
    <citation type="journal article" date="2016" name="Nature">
        <title>The genome of the seagrass Zostera marina reveals angiosperm adaptation to the sea.</title>
        <authorList>
            <person name="Olsen J.L."/>
            <person name="Rouze P."/>
            <person name="Verhelst B."/>
            <person name="Lin Y.-C."/>
            <person name="Bayer T."/>
            <person name="Collen J."/>
            <person name="Dattolo E."/>
            <person name="De Paoli E."/>
            <person name="Dittami S."/>
            <person name="Maumus F."/>
            <person name="Michel G."/>
            <person name="Kersting A."/>
            <person name="Lauritano C."/>
            <person name="Lohaus R."/>
            <person name="Toepel M."/>
            <person name="Tonon T."/>
            <person name="Vanneste K."/>
            <person name="Amirebrahimi M."/>
            <person name="Brakel J."/>
            <person name="Bostroem C."/>
            <person name="Chovatia M."/>
            <person name="Grimwood J."/>
            <person name="Jenkins J.W."/>
            <person name="Jueterbock A."/>
            <person name="Mraz A."/>
            <person name="Stam W.T."/>
            <person name="Tice H."/>
            <person name="Bornberg-Bauer E."/>
            <person name="Green P.J."/>
            <person name="Pearson G.A."/>
            <person name="Procaccini G."/>
            <person name="Duarte C.M."/>
            <person name="Schmutz J."/>
            <person name="Reusch T.B.H."/>
            <person name="Van de Peer Y."/>
        </authorList>
    </citation>
    <scope>NUCLEOTIDE SEQUENCE [LARGE SCALE GENOMIC DNA]</scope>
    <source>
        <strain evidence="10">cv. Finnish</strain>
    </source>
</reference>
<evidence type="ECO:0000256" key="5">
    <source>
        <dbReference type="ARBA" id="ARBA00023015"/>
    </source>
</evidence>
<dbReference type="InterPro" id="IPR055185">
    <property type="entry name" value="C2CH-4th_BIRD-IDD"/>
</dbReference>
<evidence type="ECO:0000313" key="9">
    <source>
        <dbReference type="EMBL" id="KMZ76444.1"/>
    </source>
</evidence>
<comment type="caution">
    <text evidence="9">The sequence shown here is derived from an EMBL/GenBank/DDBJ whole genome shotgun (WGS) entry which is preliminary data.</text>
</comment>
<dbReference type="PROSITE" id="PS50157">
    <property type="entry name" value="ZINC_FINGER_C2H2_2"/>
    <property type="match status" value="1"/>
</dbReference>
<gene>
    <name evidence="9" type="ORF">ZOSMA_101G00280</name>
</gene>
<keyword evidence="6" id="KW-0804">Transcription</keyword>
<organism evidence="9 10">
    <name type="scientific">Zostera marina</name>
    <name type="common">Eelgrass</name>
    <dbReference type="NCBI Taxonomy" id="29655"/>
    <lineage>
        <taxon>Eukaryota</taxon>
        <taxon>Viridiplantae</taxon>
        <taxon>Streptophyta</taxon>
        <taxon>Embryophyta</taxon>
        <taxon>Tracheophyta</taxon>
        <taxon>Spermatophyta</taxon>
        <taxon>Magnoliopsida</taxon>
        <taxon>Liliopsida</taxon>
        <taxon>Zosteraceae</taxon>
        <taxon>Zostera</taxon>
    </lineage>
</organism>
<dbReference type="GO" id="GO:0005634">
    <property type="term" value="C:nucleus"/>
    <property type="evidence" value="ECO:0000318"/>
    <property type="project" value="GO_Central"/>
</dbReference>
<keyword evidence="10" id="KW-1185">Reference proteome</keyword>
<evidence type="ECO:0000256" key="1">
    <source>
        <dbReference type="ARBA" id="ARBA00022723"/>
    </source>
</evidence>
<dbReference type="InterPro" id="IPR036236">
    <property type="entry name" value="Znf_C2H2_sf"/>
</dbReference>
<dbReference type="Pfam" id="PF00096">
    <property type="entry name" value="zf-C2H2"/>
    <property type="match status" value="1"/>
</dbReference>
<dbReference type="PROSITE" id="PS00028">
    <property type="entry name" value="ZINC_FINGER_C2H2_1"/>
    <property type="match status" value="1"/>
</dbReference>
<keyword evidence="1" id="KW-0479">Metal-binding</keyword>
<dbReference type="PANTHER" id="PTHR10593">
    <property type="entry name" value="SERINE/THREONINE-PROTEIN KINASE RIO"/>
    <property type="match status" value="1"/>
</dbReference>
<evidence type="ECO:0000256" key="3">
    <source>
        <dbReference type="ARBA" id="ARBA00022771"/>
    </source>
</evidence>
<evidence type="ECO:0000256" key="4">
    <source>
        <dbReference type="ARBA" id="ARBA00022833"/>
    </source>
</evidence>
<dbReference type="Pfam" id="PF22995">
    <property type="entry name" value="C2CH-3rd_BIRD-IDD"/>
    <property type="match status" value="1"/>
</dbReference>
<dbReference type="SUPFAM" id="SSF57667">
    <property type="entry name" value="beta-beta-alpha zinc fingers"/>
    <property type="match status" value="1"/>
</dbReference>
<dbReference type="OrthoDB" id="6354171at2759"/>
<dbReference type="PANTHER" id="PTHR10593:SF239">
    <property type="entry name" value="C2H2-TYPE DOMAIN-CONTAINING PROTEIN"/>
    <property type="match status" value="1"/>
</dbReference>
<dbReference type="GO" id="GO:0003700">
    <property type="term" value="F:DNA-binding transcription factor activity"/>
    <property type="evidence" value="ECO:0000318"/>
    <property type="project" value="GO_Central"/>
</dbReference>
<proteinExistence type="predicted"/>
<evidence type="ECO:0000259" key="8">
    <source>
        <dbReference type="PROSITE" id="PS50157"/>
    </source>
</evidence>
<keyword evidence="2" id="KW-0677">Repeat</keyword>
<evidence type="ECO:0000313" key="10">
    <source>
        <dbReference type="Proteomes" id="UP000036987"/>
    </source>
</evidence>
<feature type="domain" description="C2H2-type" evidence="8">
    <location>
        <begin position="6"/>
        <end position="28"/>
    </location>
</feature>
<name>A0A0K9Q5I0_ZOSMR</name>
<dbReference type="AlphaFoldDB" id="A0A0K9Q5I0"/>
<evidence type="ECO:0000256" key="7">
    <source>
        <dbReference type="PROSITE-ProRule" id="PRU00042"/>
    </source>
</evidence>
<keyword evidence="5" id="KW-0805">Transcription regulation</keyword>
<dbReference type="EMBL" id="LFYR01000025">
    <property type="protein sequence ID" value="KMZ76444.1"/>
    <property type="molecule type" value="Genomic_DNA"/>
</dbReference>
<accession>A0A0K9Q5I0</accession>
<dbReference type="Pfam" id="PF22996">
    <property type="entry name" value="C2H2-2nd_BIRD-IDD"/>
    <property type="match status" value="1"/>
</dbReference>
<dbReference type="FunFam" id="3.30.160.60:FF:000131">
    <property type="entry name" value="protein indeterminate-domain 5, chloroplastic-like"/>
    <property type="match status" value="1"/>
</dbReference>
<dbReference type="InterPro" id="IPR055186">
    <property type="entry name" value="C2H2-2nd_BIRD-IDD"/>
</dbReference>
<dbReference type="Gene3D" id="3.30.160.60">
    <property type="entry name" value="Classic Zinc Finger"/>
    <property type="match status" value="2"/>
</dbReference>
<dbReference type="InterPro" id="IPR031140">
    <property type="entry name" value="IDD1-16"/>
</dbReference>
<evidence type="ECO:0000256" key="2">
    <source>
        <dbReference type="ARBA" id="ARBA00022737"/>
    </source>
</evidence>
<sequence length="372" mass="40973">MATNKFLCEICGKGFQRDQNLQLHRRGHNLPWKLKQRSTKDMKKKVYVCPEKSCVHHDPCRALGDLTGIKKHFSRKHGEKKWKCDKCSKKYAVMSDWKAHSKTCGTREYKCDCGTIFSRKDSFVTHRAFCDALTEEHMRLSSTFATAISAGDIDSHNHTQVNQHMCLSNMYVHDQKSADLSLWLNRQVDAPDVPPALFNPIAIPERTTGVDLLPTGSSLGYASEMLDIKDCSTFAPSLYSSGNNNSSGSVVHMSATALLQKAAQMGTGVSNPSSSMFAGIGALMSSSVDKTLNHQSSSTRTGGNMGMRLGEMPMGWNINGVDGSLTRDFLGLGGDDQNSSCRPLFSPQELAKIASMENDMDLITSPYNGNRR</sequence>
<evidence type="ECO:0000256" key="6">
    <source>
        <dbReference type="ARBA" id="ARBA00023163"/>
    </source>
</evidence>
<keyword evidence="3 7" id="KW-0863">Zinc-finger</keyword>
<dbReference type="InterPro" id="IPR013087">
    <property type="entry name" value="Znf_C2H2_type"/>
</dbReference>
<dbReference type="InterPro" id="IPR055187">
    <property type="entry name" value="C2CH-3rd_BIRD-IDD"/>
</dbReference>